<keyword evidence="6 10" id="KW-0297">G-protein coupled receptor</keyword>
<evidence type="ECO:0000256" key="8">
    <source>
        <dbReference type="ARBA" id="ARBA00023170"/>
    </source>
</evidence>
<comment type="caution">
    <text evidence="13">The sequence shown here is derived from an EMBL/GenBank/DDBJ whole genome shotgun (WGS) entry which is preliminary data.</text>
</comment>
<keyword evidence="9 10" id="KW-0807">Transducer</keyword>
<keyword evidence="5 11" id="KW-1133">Transmembrane helix</keyword>
<evidence type="ECO:0000256" key="6">
    <source>
        <dbReference type="ARBA" id="ARBA00023040"/>
    </source>
</evidence>
<feature type="domain" description="G-protein coupled receptors family 1 profile" evidence="12">
    <location>
        <begin position="42"/>
        <end position="306"/>
    </location>
</feature>
<dbReference type="CDD" id="cd00637">
    <property type="entry name" value="7tm_classA_rhodopsin-like"/>
    <property type="match status" value="1"/>
</dbReference>
<evidence type="ECO:0000256" key="3">
    <source>
        <dbReference type="ARBA" id="ARBA00022475"/>
    </source>
</evidence>
<dbReference type="GO" id="GO:0004983">
    <property type="term" value="F:neuropeptide Y receptor activity"/>
    <property type="evidence" value="ECO:0007669"/>
    <property type="project" value="InterPro"/>
</dbReference>
<evidence type="ECO:0000256" key="1">
    <source>
        <dbReference type="ARBA" id="ARBA00004651"/>
    </source>
</evidence>
<dbReference type="PROSITE" id="PS50262">
    <property type="entry name" value="G_PROTEIN_RECEP_F1_2"/>
    <property type="match status" value="1"/>
</dbReference>
<dbReference type="PRINTS" id="PR01012">
    <property type="entry name" value="NRPEPTIDEYR"/>
</dbReference>
<dbReference type="PROSITE" id="PS00237">
    <property type="entry name" value="G_PROTEIN_RECEP_F1_1"/>
    <property type="match status" value="1"/>
</dbReference>
<evidence type="ECO:0000313" key="13">
    <source>
        <dbReference type="EMBL" id="KAK2563860.1"/>
    </source>
</evidence>
<evidence type="ECO:0000256" key="11">
    <source>
        <dbReference type="SAM" id="Phobius"/>
    </source>
</evidence>
<reference evidence="13" key="1">
    <citation type="journal article" date="2023" name="G3 (Bethesda)">
        <title>Whole genome assembly and annotation of the endangered Caribbean coral Acropora cervicornis.</title>
        <authorList>
            <person name="Selwyn J.D."/>
            <person name="Vollmer S.V."/>
        </authorList>
    </citation>
    <scope>NUCLEOTIDE SEQUENCE</scope>
    <source>
        <strain evidence="13">K2</strain>
    </source>
</reference>
<feature type="transmembrane region" description="Helical" evidence="11">
    <location>
        <begin position="63"/>
        <end position="87"/>
    </location>
</feature>
<dbReference type="GO" id="GO:0005886">
    <property type="term" value="C:plasma membrane"/>
    <property type="evidence" value="ECO:0007669"/>
    <property type="project" value="UniProtKB-SubCell"/>
</dbReference>
<evidence type="ECO:0000313" key="14">
    <source>
        <dbReference type="Proteomes" id="UP001249851"/>
    </source>
</evidence>
<feature type="transmembrane region" description="Helical" evidence="11">
    <location>
        <begin position="253"/>
        <end position="277"/>
    </location>
</feature>
<feature type="transmembrane region" description="Helical" evidence="11">
    <location>
        <begin position="99"/>
        <end position="121"/>
    </location>
</feature>
<accession>A0AAD9QMU0</accession>
<feature type="transmembrane region" description="Helical" evidence="11">
    <location>
        <begin position="142"/>
        <end position="165"/>
    </location>
</feature>
<gene>
    <name evidence="13" type="ORF">P5673_012867</name>
</gene>
<evidence type="ECO:0000256" key="7">
    <source>
        <dbReference type="ARBA" id="ARBA00023136"/>
    </source>
</evidence>
<keyword evidence="8 10" id="KW-0675">Receptor</keyword>
<feature type="transmembrane region" description="Helical" evidence="11">
    <location>
        <begin position="20"/>
        <end position="51"/>
    </location>
</feature>
<feature type="transmembrane region" description="Helical" evidence="11">
    <location>
        <begin position="289"/>
        <end position="308"/>
    </location>
</feature>
<protein>
    <submittedName>
        <fullName evidence="13">Rhodopsin</fullName>
    </submittedName>
</protein>
<dbReference type="PRINTS" id="PR00237">
    <property type="entry name" value="GPCRRHODOPSN"/>
</dbReference>
<keyword evidence="3" id="KW-1003">Cell membrane</keyword>
<evidence type="ECO:0000256" key="10">
    <source>
        <dbReference type="RuleBase" id="RU000688"/>
    </source>
</evidence>
<dbReference type="PANTHER" id="PTHR22752">
    <property type="entry name" value="G PROTEIN-COUPLED RECEPTOR"/>
    <property type="match status" value="1"/>
</dbReference>
<dbReference type="EMBL" id="JARQWQ010000024">
    <property type="protein sequence ID" value="KAK2563860.1"/>
    <property type="molecule type" value="Genomic_DNA"/>
</dbReference>
<dbReference type="InterPro" id="IPR017452">
    <property type="entry name" value="GPCR_Rhodpsn_7TM"/>
</dbReference>
<dbReference type="PANTHER" id="PTHR22752:SF14">
    <property type="entry name" value="G-PROTEIN COUPLED RECEPTORS FAMILY 1 PROFILE DOMAIN-CONTAINING PROTEIN"/>
    <property type="match status" value="1"/>
</dbReference>
<evidence type="ECO:0000256" key="4">
    <source>
        <dbReference type="ARBA" id="ARBA00022692"/>
    </source>
</evidence>
<dbReference type="AlphaFoldDB" id="A0AAD9QMU0"/>
<evidence type="ECO:0000256" key="2">
    <source>
        <dbReference type="ARBA" id="ARBA00010663"/>
    </source>
</evidence>
<keyword evidence="4 10" id="KW-0812">Transmembrane</keyword>
<comment type="subcellular location">
    <subcellularLocation>
        <location evidence="1">Cell membrane</location>
        <topology evidence="1">Multi-pass membrane protein</topology>
    </subcellularLocation>
</comment>
<comment type="similarity">
    <text evidence="2 10">Belongs to the G-protein coupled receptor 1 family.</text>
</comment>
<dbReference type="Proteomes" id="UP001249851">
    <property type="component" value="Unassembled WGS sequence"/>
</dbReference>
<dbReference type="Pfam" id="PF00001">
    <property type="entry name" value="7tm_1"/>
    <property type="match status" value="1"/>
</dbReference>
<organism evidence="13 14">
    <name type="scientific">Acropora cervicornis</name>
    <name type="common">Staghorn coral</name>
    <dbReference type="NCBI Taxonomy" id="6130"/>
    <lineage>
        <taxon>Eukaryota</taxon>
        <taxon>Metazoa</taxon>
        <taxon>Cnidaria</taxon>
        <taxon>Anthozoa</taxon>
        <taxon>Hexacorallia</taxon>
        <taxon>Scleractinia</taxon>
        <taxon>Astrocoeniina</taxon>
        <taxon>Acroporidae</taxon>
        <taxon>Acropora</taxon>
    </lineage>
</organism>
<reference evidence="13" key="2">
    <citation type="journal article" date="2023" name="Science">
        <title>Genomic signatures of disease resistance in endangered staghorn corals.</title>
        <authorList>
            <person name="Vollmer S.V."/>
            <person name="Selwyn J.D."/>
            <person name="Despard B.A."/>
            <person name="Roesel C.L."/>
        </authorList>
    </citation>
    <scope>NUCLEOTIDE SEQUENCE</scope>
    <source>
        <strain evidence="13">K2</strain>
    </source>
</reference>
<dbReference type="SUPFAM" id="SSF81321">
    <property type="entry name" value="Family A G protein-coupled receptor-like"/>
    <property type="match status" value="1"/>
</dbReference>
<proteinExistence type="inferred from homology"/>
<sequence length="365" mass="41868">MTEKFINTEADRLWPNLMMAISIISGFEAFILIIICTVSIIGNTTLFVLFLRSKTLRTTSNGYLLNLAFADLLVSVLNMPVTVVTIIEQRWIFGETACTFLGFTTMLSFVSSVMSLAMIAINRFYYVVRWKTYRSIFTLRNSVLFGAIVWLISLIASLPPLFGWADYRYIPGKSYCFVFWHSGVTYMYVMLTICFFGPPTVMSLSYCHILRFTREARIRVGQHIISRNLKSDDEMASYGGCPRMTSEEVKITYTLLIVVACFMICWTPFVVTMFIAVYYPQPLPRSADISTLLLGYMNSMLNPMVYGIRSRAFRKAIIRQFRVFITCLRNRAVSVNTSIEQLPKRLESNNQLTRNFPPRGYVISS</sequence>
<name>A0AAD9QMU0_ACRCE</name>
<evidence type="ECO:0000259" key="12">
    <source>
        <dbReference type="PROSITE" id="PS50262"/>
    </source>
</evidence>
<keyword evidence="7 11" id="KW-0472">Membrane</keyword>
<dbReference type="Gene3D" id="1.20.1070.10">
    <property type="entry name" value="Rhodopsin 7-helix transmembrane proteins"/>
    <property type="match status" value="1"/>
</dbReference>
<evidence type="ECO:0000256" key="5">
    <source>
        <dbReference type="ARBA" id="ARBA00022989"/>
    </source>
</evidence>
<dbReference type="InterPro" id="IPR000276">
    <property type="entry name" value="GPCR_Rhodpsn"/>
</dbReference>
<keyword evidence="14" id="KW-1185">Reference proteome</keyword>
<evidence type="ECO:0000256" key="9">
    <source>
        <dbReference type="ARBA" id="ARBA00023224"/>
    </source>
</evidence>
<feature type="transmembrane region" description="Helical" evidence="11">
    <location>
        <begin position="185"/>
        <end position="209"/>
    </location>
</feature>
<dbReference type="InterPro" id="IPR000611">
    <property type="entry name" value="NPY_rcpt"/>
</dbReference>